<gene>
    <name evidence="1" type="primary">ORF125537</name>
</gene>
<feature type="non-terminal residue" evidence="1">
    <location>
        <position position="1"/>
    </location>
</feature>
<protein>
    <submittedName>
        <fullName evidence="1">Uncharacterized protein</fullName>
    </submittedName>
</protein>
<evidence type="ECO:0000313" key="1">
    <source>
        <dbReference type="EMBL" id="CEK81342.1"/>
    </source>
</evidence>
<accession>A0A0B7AL95</accession>
<sequence>QLGTRETLGSKDVWHYVDYVMHSVRLVKENDDLTLYPLIYHMKMVPLLSLLMTEYEKNKSHF</sequence>
<reference evidence="1" key="1">
    <citation type="submission" date="2014-12" db="EMBL/GenBank/DDBJ databases">
        <title>Insight into the proteome of Arion vulgaris.</title>
        <authorList>
            <person name="Aradska J."/>
            <person name="Bulat T."/>
            <person name="Smidak R."/>
            <person name="Sarate P."/>
            <person name="Gangsoo J."/>
            <person name="Sialana F."/>
            <person name="Bilban M."/>
            <person name="Lubec G."/>
        </authorList>
    </citation>
    <scope>NUCLEOTIDE SEQUENCE</scope>
    <source>
        <tissue evidence="1">Skin</tissue>
    </source>
</reference>
<proteinExistence type="predicted"/>
<name>A0A0B7AL95_9EUPU</name>
<dbReference type="EMBL" id="HACG01034477">
    <property type="protein sequence ID" value="CEK81342.1"/>
    <property type="molecule type" value="Transcribed_RNA"/>
</dbReference>
<organism evidence="1">
    <name type="scientific">Arion vulgaris</name>
    <dbReference type="NCBI Taxonomy" id="1028688"/>
    <lineage>
        <taxon>Eukaryota</taxon>
        <taxon>Metazoa</taxon>
        <taxon>Spiralia</taxon>
        <taxon>Lophotrochozoa</taxon>
        <taxon>Mollusca</taxon>
        <taxon>Gastropoda</taxon>
        <taxon>Heterobranchia</taxon>
        <taxon>Euthyneura</taxon>
        <taxon>Panpulmonata</taxon>
        <taxon>Eupulmonata</taxon>
        <taxon>Stylommatophora</taxon>
        <taxon>Helicina</taxon>
        <taxon>Arionoidea</taxon>
        <taxon>Arionidae</taxon>
        <taxon>Arion</taxon>
    </lineage>
</organism>
<dbReference type="AlphaFoldDB" id="A0A0B7AL95"/>